<evidence type="ECO:0000256" key="6">
    <source>
        <dbReference type="PROSITE-ProRule" id="PRU00089"/>
    </source>
</evidence>
<feature type="compositionally biased region" description="Low complexity" evidence="7">
    <location>
        <begin position="317"/>
        <end position="326"/>
    </location>
</feature>
<dbReference type="PANTHER" id="PTHR45881">
    <property type="entry name" value="CHECKPOINT SUPPRESSOR 1-LIKE, ISOFORM A-RELATED"/>
    <property type="match status" value="1"/>
</dbReference>
<evidence type="ECO:0000256" key="7">
    <source>
        <dbReference type="SAM" id="MobiDB-lite"/>
    </source>
</evidence>
<dbReference type="PROSITE" id="PS00658">
    <property type="entry name" value="FORK_HEAD_2"/>
    <property type="match status" value="1"/>
</dbReference>
<keyword evidence="5 6" id="KW-0539">Nucleus</keyword>
<keyword evidence="3 6" id="KW-0238">DNA-binding</keyword>
<accession>A0A6G0YRU7</accession>
<feature type="region of interest" description="Disordered" evidence="7">
    <location>
        <begin position="289"/>
        <end position="334"/>
    </location>
</feature>
<evidence type="ECO:0000313" key="11">
    <source>
        <dbReference type="Proteomes" id="UP000478052"/>
    </source>
</evidence>
<dbReference type="FunFam" id="1.10.10.10:FF:000030">
    <property type="entry name" value="Forkhead box protein K2"/>
    <property type="match status" value="1"/>
</dbReference>
<organism evidence="10 11">
    <name type="scientific">Aphis craccivora</name>
    <name type="common">Cowpea aphid</name>
    <dbReference type="NCBI Taxonomy" id="307492"/>
    <lineage>
        <taxon>Eukaryota</taxon>
        <taxon>Metazoa</taxon>
        <taxon>Ecdysozoa</taxon>
        <taxon>Arthropoda</taxon>
        <taxon>Hexapoda</taxon>
        <taxon>Insecta</taxon>
        <taxon>Pterygota</taxon>
        <taxon>Neoptera</taxon>
        <taxon>Paraneoptera</taxon>
        <taxon>Hemiptera</taxon>
        <taxon>Sternorrhyncha</taxon>
        <taxon>Aphidomorpha</taxon>
        <taxon>Aphidoidea</taxon>
        <taxon>Aphididae</taxon>
        <taxon>Aphidini</taxon>
        <taxon>Aphis</taxon>
        <taxon>Aphis</taxon>
    </lineage>
</organism>
<dbReference type="CDD" id="cd22688">
    <property type="entry name" value="FHA_FOXK"/>
    <property type="match status" value="1"/>
</dbReference>
<protein>
    <submittedName>
        <fullName evidence="10">Forkhead box protein K2-like</fullName>
    </submittedName>
</protein>
<dbReference type="PROSITE" id="PS50039">
    <property type="entry name" value="FORK_HEAD_3"/>
    <property type="match status" value="1"/>
</dbReference>
<comment type="caution">
    <text evidence="10">The sequence shown here is derived from an EMBL/GenBank/DDBJ whole genome shotgun (WGS) entry which is preliminary data.</text>
</comment>
<evidence type="ECO:0000256" key="1">
    <source>
        <dbReference type="ARBA" id="ARBA00004123"/>
    </source>
</evidence>
<feature type="region of interest" description="Disordered" evidence="7">
    <location>
        <begin position="675"/>
        <end position="716"/>
    </location>
</feature>
<feature type="region of interest" description="Disordered" evidence="7">
    <location>
        <begin position="464"/>
        <end position="485"/>
    </location>
</feature>
<gene>
    <name evidence="10" type="ORF">FWK35_00017845</name>
</gene>
<dbReference type="InterPro" id="IPR036390">
    <property type="entry name" value="WH_DNA-bd_sf"/>
</dbReference>
<dbReference type="SMART" id="SM00240">
    <property type="entry name" value="FHA"/>
    <property type="match status" value="1"/>
</dbReference>
<dbReference type="Pfam" id="PF00250">
    <property type="entry name" value="Forkhead"/>
    <property type="match status" value="1"/>
</dbReference>
<comment type="subcellular location">
    <subcellularLocation>
        <location evidence="1 6">Nucleus</location>
    </subcellularLocation>
</comment>
<evidence type="ECO:0000256" key="5">
    <source>
        <dbReference type="ARBA" id="ARBA00023242"/>
    </source>
</evidence>
<sequence length="760" mass="84899">MSDSDWTLHALKSMPGSPTNVQWAPDQDVTGVIAKLEGRELEYLIRQKRIVIGRNSSKGQVDVNMGHSSFISRRHLDVLYEHPNFFLTCHGKNGVFVDGVFQRKGAPALQLPRRCLMRFPSTTIRLVFYSLIDEMAPPPVLQNTFIQTQTRSIATPSRSYASPLSINIPPQVIKQEPSTYLSKENRFMSPFPSPTGTLSAANSCPTSPRGGHNRHTLGPDLQMAAYAAAVAHPGQIGVISTPTSSAIYVEENKHLNNMSSQNNRDEETSPLDATVFDVSIGSEPFVGDFYRNGTSTSTGQNYSPPETVIQDRSTPINNNNSNSNSNAKSKDESKPPYSYAQLIVQAVASASDRQLTLSGIYSYITKNYPYYRFVDKGWQNSIRHNLSLNRYFIKVPRSQEEPGKGAFWRIDPSSEQKLIEQAFRRRRIRGVPSFRLHNSFGMSSRSAPPSPSHITGGELSIADSLSRETSPSPPVSSSDQQQDEVCLTNSNSNQIKSPNKISHTNGVGVLHYVSSTANNETLEMQSPQQLTFLKSRLVLPVTTYSKSTTRHITIVNNGLPTSQSGSTPKTNLNFIAFPPPIKESLLPQAPVIVQALDQTFDASKLNHALNIDKAVNHHKQVENNELHEDISQNNPTQGIEIESGEFGVQDIHEEIIDDTQKTTGENIEQLSKNFKSEESSENGNQQIVGEEVEEEEEIVEDNNFEESKEPDTNYSDNFQEPQAKRAKLNYYQQEINVGYKIIQNYRHFCLLKKNFFTKNK</sequence>
<evidence type="ECO:0000256" key="4">
    <source>
        <dbReference type="ARBA" id="ARBA00023163"/>
    </source>
</evidence>
<feature type="region of interest" description="Disordered" evidence="7">
    <location>
        <begin position="192"/>
        <end position="217"/>
    </location>
</feature>
<evidence type="ECO:0000256" key="2">
    <source>
        <dbReference type="ARBA" id="ARBA00023015"/>
    </source>
</evidence>
<feature type="compositionally biased region" description="Acidic residues" evidence="7">
    <location>
        <begin position="690"/>
        <end position="704"/>
    </location>
</feature>
<dbReference type="InterPro" id="IPR000253">
    <property type="entry name" value="FHA_dom"/>
</dbReference>
<keyword evidence="11" id="KW-1185">Reference proteome</keyword>
<dbReference type="GO" id="GO:0000978">
    <property type="term" value="F:RNA polymerase II cis-regulatory region sequence-specific DNA binding"/>
    <property type="evidence" value="ECO:0007669"/>
    <property type="project" value="TreeGrafter"/>
</dbReference>
<keyword evidence="2" id="KW-0805">Transcription regulation</keyword>
<reference evidence="10 11" key="1">
    <citation type="submission" date="2019-08" db="EMBL/GenBank/DDBJ databases">
        <title>Whole genome of Aphis craccivora.</title>
        <authorList>
            <person name="Voronova N.V."/>
            <person name="Shulinski R.S."/>
            <person name="Bandarenka Y.V."/>
            <person name="Zhorov D.G."/>
            <person name="Warner D."/>
        </authorList>
    </citation>
    <scope>NUCLEOTIDE SEQUENCE [LARGE SCALE GENOMIC DNA]</scope>
    <source>
        <strain evidence="10">180601</strain>
        <tissue evidence="10">Whole Body</tissue>
    </source>
</reference>
<dbReference type="GO" id="GO:0045893">
    <property type="term" value="P:positive regulation of DNA-templated transcription"/>
    <property type="evidence" value="ECO:0007669"/>
    <property type="project" value="UniProtKB-ARBA"/>
</dbReference>
<dbReference type="SUPFAM" id="SSF46785">
    <property type="entry name" value="Winged helix' DNA-binding domain"/>
    <property type="match status" value="1"/>
</dbReference>
<feature type="compositionally biased region" description="Polar residues" evidence="7">
    <location>
        <begin position="292"/>
        <end position="316"/>
    </location>
</feature>
<dbReference type="OrthoDB" id="691130at2759"/>
<dbReference type="Gene3D" id="1.10.10.10">
    <property type="entry name" value="Winged helix-like DNA-binding domain superfamily/Winged helix DNA-binding domain"/>
    <property type="match status" value="1"/>
</dbReference>
<evidence type="ECO:0000259" key="8">
    <source>
        <dbReference type="PROSITE" id="PS50006"/>
    </source>
</evidence>
<dbReference type="Proteomes" id="UP000478052">
    <property type="component" value="Unassembled WGS sequence"/>
</dbReference>
<dbReference type="AlphaFoldDB" id="A0A6G0YRU7"/>
<dbReference type="InterPro" id="IPR030456">
    <property type="entry name" value="TF_fork_head_CS_2"/>
</dbReference>
<dbReference type="InterPro" id="IPR008984">
    <property type="entry name" value="SMAD_FHA_dom_sf"/>
</dbReference>
<dbReference type="EMBL" id="VUJU01002647">
    <property type="protein sequence ID" value="KAF0760531.1"/>
    <property type="molecule type" value="Genomic_DNA"/>
</dbReference>
<evidence type="ECO:0000259" key="9">
    <source>
        <dbReference type="PROSITE" id="PS50039"/>
    </source>
</evidence>
<evidence type="ECO:0000313" key="10">
    <source>
        <dbReference type="EMBL" id="KAF0760531.1"/>
    </source>
</evidence>
<dbReference type="PANTHER" id="PTHR45881:SF7">
    <property type="entry name" value="CHECKPOINT SUPPRESSOR 1-LIKE, ISOFORM A-RELATED"/>
    <property type="match status" value="1"/>
</dbReference>
<dbReference type="PROSITE" id="PS50006">
    <property type="entry name" value="FHA_DOMAIN"/>
    <property type="match status" value="1"/>
</dbReference>
<dbReference type="InterPro" id="IPR001766">
    <property type="entry name" value="Fork_head_dom"/>
</dbReference>
<dbReference type="InterPro" id="IPR036388">
    <property type="entry name" value="WH-like_DNA-bd_sf"/>
</dbReference>
<dbReference type="PRINTS" id="PR00053">
    <property type="entry name" value="FORKHEAD"/>
</dbReference>
<proteinExistence type="predicted"/>
<feature type="DNA-binding region" description="Fork-head" evidence="6">
    <location>
        <begin position="334"/>
        <end position="429"/>
    </location>
</feature>
<evidence type="ECO:0000256" key="3">
    <source>
        <dbReference type="ARBA" id="ARBA00023125"/>
    </source>
</evidence>
<feature type="domain" description="FHA" evidence="8">
    <location>
        <begin position="50"/>
        <end position="102"/>
    </location>
</feature>
<dbReference type="SMART" id="SM00339">
    <property type="entry name" value="FH"/>
    <property type="match status" value="1"/>
</dbReference>
<dbReference type="GO" id="GO:0005634">
    <property type="term" value="C:nucleus"/>
    <property type="evidence" value="ECO:0007669"/>
    <property type="project" value="UniProtKB-SubCell"/>
</dbReference>
<name>A0A6G0YRU7_APHCR</name>
<feature type="region of interest" description="Disordered" evidence="7">
    <location>
        <begin position="439"/>
        <end position="458"/>
    </location>
</feature>
<feature type="domain" description="Fork-head" evidence="9">
    <location>
        <begin position="334"/>
        <end position="429"/>
    </location>
</feature>
<dbReference type="GO" id="GO:0000981">
    <property type="term" value="F:DNA-binding transcription factor activity, RNA polymerase II-specific"/>
    <property type="evidence" value="ECO:0007669"/>
    <property type="project" value="TreeGrafter"/>
</dbReference>
<dbReference type="SUPFAM" id="SSF49879">
    <property type="entry name" value="SMAD/FHA domain"/>
    <property type="match status" value="1"/>
</dbReference>
<feature type="compositionally biased region" description="Polar residues" evidence="7">
    <location>
        <begin position="194"/>
        <end position="206"/>
    </location>
</feature>
<dbReference type="FunFam" id="2.60.200.20:FF:000031">
    <property type="entry name" value="Forkhead box protein K1"/>
    <property type="match status" value="1"/>
</dbReference>
<dbReference type="Gene3D" id="2.60.200.20">
    <property type="match status" value="1"/>
</dbReference>
<keyword evidence="4" id="KW-0804">Transcription</keyword>